<sequence>MEKRYRFNFCKRFCKIQGTLKPHKNADLILSNQLIESFAVLVLSAVLTEHLGFKLKLYKIKLTS</sequence>
<proteinExistence type="predicted"/>
<name>T1JQA9_TETUR</name>
<accession>T1JQA9</accession>
<keyword evidence="2" id="KW-1185">Reference proteome</keyword>
<protein>
    <submittedName>
        <fullName evidence="1">Uncharacterized protein</fullName>
    </submittedName>
</protein>
<dbReference type="EMBL" id="CAEY01000437">
    <property type="status" value="NOT_ANNOTATED_CDS"/>
    <property type="molecule type" value="Genomic_DNA"/>
</dbReference>
<evidence type="ECO:0000313" key="2">
    <source>
        <dbReference type="Proteomes" id="UP000015104"/>
    </source>
</evidence>
<dbReference type="EnsemblMetazoa" id="tetur01g02550.1">
    <property type="protein sequence ID" value="tetur01g02550.1"/>
    <property type="gene ID" value="tetur01g02550"/>
</dbReference>
<organism evidence="1 2">
    <name type="scientific">Tetranychus urticae</name>
    <name type="common">Two-spotted spider mite</name>
    <dbReference type="NCBI Taxonomy" id="32264"/>
    <lineage>
        <taxon>Eukaryota</taxon>
        <taxon>Metazoa</taxon>
        <taxon>Ecdysozoa</taxon>
        <taxon>Arthropoda</taxon>
        <taxon>Chelicerata</taxon>
        <taxon>Arachnida</taxon>
        <taxon>Acari</taxon>
        <taxon>Acariformes</taxon>
        <taxon>Trombidiformes</taxon>
        <taxon>Prostigmata</taxon>
        <taxon>Eleutherengona</taxon>
        <taxon>Raphignathae</taxon>
        <taxon>Tetranychoidea</taxon>
        <taxon>Tetranychidae</taxon>
        <taxon>Tetranychus</taxon>
    </lineage>
</organism>
<evidence type="ECO:0000313" key="1">
    <source>
        <dbReference type="EnsemblMetazoa" id="tetur01g02550.1"/>
    </source>
</evidence>
<reference evidence="1" key="2">
    <citation type="submission" date="2015-06" db="UniProtKB">
        <authorList>
            <consortium name="EnsemblMetazoa"/>
        </authorList>
    </citation>
    <scope>IDENTIFICATION</scope>
</reference>
<dbReference type="Proteomes" id="UP000015104">
    <property type="component" value="Unassembled WGS sequence"/>
</dbReference>
<dbReference type="AlphaFoldDB" id="T1JQA9"/>
<reference evidence="2" key="1">
    <citation type="submission" date="2011-08" db="EMBL/GenBank/DDBJ databases">
        <authorList>
            <person name="Rombauts S."/>
        </authorList>
    </citation>
    <scope>NUCLEOTIDE SEQUENCE</scope>
    <source>
        <strain evidence="2">London</strain>
    </source>
</reference>
<dbReference type="HOGENOM" id="CLU_2870437_0_0_1"/>